<gene>
    <name evidence="1" type="ORF">DFP72DRAFT_1060606</name>
</gene>
<protein>
    <submittedName>
        <fullName evidence="1">Uncharacterized protein</fullName>
    </submittedName>
</protein>
<dbReference type="AlphaFoldDB" id="A0A8H6IDF3"/>
<name>A0A8H6IDF3_9AGAR</name>
<dbReference type="Proteomes" id="UP000521943">
    <property type="component" value="Unassembled WGS sequence"/>
</dbReference>
<evidence type="ECO:0000313" key="2">
    <source>
        <dbReference type="Proteomes" id="UP000521943"/>
    </source>
</evidence>
<dbReference type="EMBL" id="JACGCI010000006">
    <property type="protein sequence ID" value="KAF6763453.1"/>
    <property type="molecule type" value="Genomic_DNA"/>
</dbReference>
<organism evidence="1 2">
    <name type="scientific">Ephemerocybe angulata</name>
    <dbReference type="NCBI Taxonomy" id="980116"/>
    <lineage>
        <taxon>Eukaryota</taxon>
        <taxon>Fungi</taxon>
        <taxon>Dikarya</taxon>
        <taxon>Basidiomycota</taxon>
        <taxon>Agaricomycotina</taxon>
        <taxon>Agaricomycetes</taxon>
        <taxon>Agaricomycetidae</taxon>
        <taxon>Agaricales</taxon>
        <taxon>Agaricineae</taxon>
        <taxon>Psathyrellaceae</taxon>
        <taxon>Ephemerocybe</taxon>
    </lineage>
</organism>
<keyword evidence="2" id="KW-1185">Reference proteome</keyword>
<comment type="caution">
    <text evidence="1">The sequence shown here is derived from an EMBL/GenBank/DDBJ whole genome shotgun (WGS) entry which is preliminary data.</text>
</comment>
<sequence>MEMILGPGWVRCRHVIPSWLAPSHHHVDWDLRAFLTHRTYSEVLRVLRRHASSFEGIRHGDPGVERTVTDIPGRGLSILNRRPACRNSGVVHHAITSSPGAEERNQIYSLIEGRPPLAGTNRWSPWLASARTPSARRSSMVLGRVDLIPGFLVHRDSKELEFYSNSSAVYTEASSDDNNSERVVHTQS</sequence>
<accession>A0A8H6IDF3</accession>
<evidence type="ECO:0000313" key="1">
    <source>
        <dbReference type="EMBL" id="KAF6763453.1"/>
    </source>
</evidence>
<proteinExistence type="predicted"/>
<reference evidence="1 2" key="1">
    <citation type="submission" date="2020-07" db="EMBL/GenBank/DDBJ databases">
        <title>Comparative genomics of pyrophilous fungi reveals a link between fire events and developmental genes.</title>
        <authorList>
            <consortium name="DOE Joint Genome Institute"/>
            <person name="Steindorff A.S."/>
            <person name="Carver A."/>
            <person name="Calhoun S."/>
            <person name="Stillman K."/>
            <person name="Liu H."/>
            <person name="Lipzen A."/>
            <person name="Pangilinan J."/>
            <person name="Labutti K."/>
            <person name="Bruns T.D."/>
            <person name="Grigoriev I.V."/>
        </authorList>
    </citation>
    <scope>NUCLEOTIDE SEQUENCE [LARGE SCALE GENOMIC DNA]</scope>
    <source>
        <strain evidence="1 2">CBS 144469</strain>
    </source>
</reference>